<dbReference type="OrthoDB" id="9971063at2759"/>
<dbReference type="InterPro" id="IPR036397">
    <property type="entry name" value="RNaseH_sf"/>
</dbReference>
<name>A0A4Y2PYF4_ARAVE</name>
<accession>A0A4Y2PYF4</accession>
<dbReference type="GO" id="GO:0003676">
    <property type="term" value="F:nucleic acid binding"/>
    <property type="evidence" value="ECO:0007669"/>
    <property type="project" value="InterPro"/>
</dbReference>
<protein>
    <submittedName>
        <fullName evidence="1">Uncharacterized protein</fullName>
    </submittedName>
</protein>
<dbReference type="PANTHER" id="PTHR47326">
    <property type="entry name" value="TRANSPOSABLE ELEMENT TC3 TRANSPOSASE-LIKE PROTEIN"/>
    <property type="match status" value="1"/>
</dbReference>
<gene>
    <name evidence="1" type="ORF">AVEN_14097_1</name>
</gene>
<keyword evidence="2" id="KW-1185">Reference proteome</keyword>
<reference evidence="1 2" key="1">
    <citation type="journal article" date="2019" name="Sci. Rep.">
        <title>Orb-weaving spider Araneus ventricosus genome elucidates the spidroin gene catalogue.</title>
        <authorList>
            <person name="Kono N."/>
            <person name="Nakamura H."/>
            <person name="Ohtoshi R."/>
            <person name="Moran D.A.P."/>
            <person name="Shinohara A."/>
            <person name="Yoshida Y."/>
            <person name="Fujiwara M."/>
            <person name="Mori M."/>
            <person name="Tomita M."/>
            <person name="Arakawa K."/>
        </authorList>
    </citation>
    <scope>NUCLEOTIDE SEQUENCE [LARGE SCALE GENOMIC DNA]</scope>
</reference>
<proteinExistence type="predicted"/>
<evidence type="ECO:0000313" key="2">
    <source>
        <dbReference type="Proteomes" id="UP000499080"/>
    </source>
</evidence>
<evidence type="ECO:0000313" key="1">
    <source>
        <dbReference type="EMBL" id="GBN55136.1"/>
    </source>
</evidence>
<dbReference type="Proteomes" id="UP000499080">
    <property type="component" value="Unassembled WGS sequence"/>
</dbReference>
<sequence length="144" mass="16344">MQVAQKLPQRVSFAAEMLSRIENEHDFLNHIIFSDGATLHVGKKSENKHNCRILGSENPHINRKWKETVQKSMCCTPLHGTVIGQFLFVETSLTANFYLDRLQIYAISQMQHLQLTVIFQQDAGARMFEHIAGTGLPAGYPKAY</sequence>
<dbReference type="EMBL" id="BGPR01012220">
    <property type="protein sequence ID" value="GBN55136.1"/>
    <property type="molecule type" value="Genomic_DNA"/>
</dbReference>
<dbReference type="AlphaFoldDB" id="A0A4Y2PYF4"/>
<dbReference type="PANTHER" id="PTHR47326:SF1">
    <property type="entry name" value="HTH PSQ-TYPE DOMAIN-CONTAINING PROTEIN"/>
    <property type="match status" value="1"/>
</dbReference>
<comment type="caution">
    <text evidence="1">The sequence shown here is derived from an EMBL/GenBank/DDBJ whole genome shotgun (WGS) entry which is preliminary data.</text>
</comment>
<organism evidence="1 2">
    <name type="scientific">Araneus ventricosus</name>
    <name type="common">Orbweaver spider</name>
    <name type="synonym">Epeira ventricosa</name>
    <dbReference type="NCBI Taxonomy" id="182803"/>
    <lineage>
        <taxon>Eukaryota</taxon>
        <taxon>Metazoa</taxon>
        <taxon>Ecdysozoa</taxon>
        <taxon>Arthropoda</taxon>
        <taxon>Chelicerata</taxon>
        <taxon>Arachnida</taxon>
        <taxon>Araneae</taxon>
        <taxon>Araneomorphae</taxon>
        <taxon>Entelegynae</taxon>
        <taxon>Araneoidea</taxon>
        <taxon>Araneidae</taxon>
        <taxon>Araneus</taxon>
    </lineage>
</organism>
<dbReference type="Gene3D" id="3.30.420.10">
    <property type="entry name" value="Ribonuclease H-like superfamily/Ribonuclease H"/>
    <property type="match status" value="1"/>
</dbReference>